<name>A0A3M6V639_POCDA</name>
<sequence length="59" mass="6601">MKYENRTKPPPPPEILLSLVPLSSDVMSSTKTWNDLKPPKTTYNHLQPSTTTSKISTTT</sequence>
<dbReference type="EMBL" id="RCHS01000012">
    <property type="protein sequence ID" value="RMX61433.1"/>
    <property type="molecule type" value="Genomic_DNA"/>
</dbReference>
<gene>
    <name evidence="2" type="ORF">pdam_00021290</name>
</gene>
<feature type="region of interest" description="Disordered" evidence="1">
    <location>
        <begin position="29"/>
        <end position="59"/>
    </location>
</feature>
<reference evidence="2 3" key="1">
    <citation type="journal article" date="2018" name="Sci. Rep.">
        <title>Comparative analysis of the Pocillopora damicornis genome highlights role of immune system in coral evolution.</title>
        <authorList>
            <person name="Cunning R."/>
            <person name="Bay R.A."/>
            <person name="Gillette P."/>
            <person name="Baker A.C."/>
            <person name="Traylor-Knowles N."/>
        </authorList>
    </citation>
    <scope>NUCLEOTIDE SEQUENCE [LARGE SCALE GENOMIC DNA]</scope>
    <source>
        <strain evidence="2">RSMAS</strain>
        <tissue evidence="2">Whole animal</tissue>
    </source>
</reference>
<proteinExistence type="predicted"/>
<protein>
    <submittedName>
        <fullName evidence="2">Uncharacterized protein</fullName>
    </submittedName>
</protein>
<evidence type="ECO:0000256" key="1">
    <source>
        <dbReference type="SAM" id="MobiDB-lite"/>
    </source>
</evidence>
<evidence type="ECO:0000313" key="3">
    <source>
        <dbReference type="Proteomes" id="UP000275408"/>
    </source>
</evidence>
<accession>A0A3M6V639</accession>
<keyword evidence="3" id="KW-1185">Reference proteome</keyword>
<evidence type="ECO:0000313" key="2">
    <source>
        <dbReference type="EMBL" id="RMX61433.1"/>
    </source>
</evidence>
<organism evidence="2 3">
    <name type="scientific">Pocillopora damicornis</name>
    <name type="common">Cauliflower coral</name>
    <name type="synonym">Millepora damicornis</name>
    <dbReference type="NCBI Taxonomy" id="46731"/>
    <lineage>
        <taxon>Eukaryota</taxon>
        <taxon>Metazoa</taxon>
        <taxon>Cnidaria</taxon>
        <taxon>Anthozoa</taxon>
        <taxon>Hexacorallia</taxon>
        <taxon>Scleractinia</taxon>
        <taxon>Astrocoeniina</taxon>
        <taxon>Pocilloporidae</taxon>
        <taxon>Pocillopora</taxon>
    </lineage>
</organism>
<dbReference type="AlphaFoldDB" id="A0A3M6V639"/>
<feature type="compositionally biased region" description="Low complexity" evidence="1">
    <location>
        <begin position="49"/>
        <end position="59"/>
    </location>
</feature>
<dbReference type="Proteomes" id="UP000275408">
    <property type="component" value="Unassembled WGS sequence"/>
</dbReference>
<comment type="caution">
    <text evidence="2">The sequence shown here is derived from an EMBL/GenBank/DDBJ whole genome shotgun (WGS) entry which is preliminary data.</text>
</comment>